<evidence type="ECO:0000256" key="1">
    <source>
        <dbReference type="ARBA" id="ARBA00006845"/>
    </source>
</evidence>
<comment type="similarity">
    <text evidence="1">Belongs to the barstar family.</text>
</comment>
<sequence>MTDTLDLWSTEGAWLHVQTRDVTAMAVDLVPPPGITFTGRLDGARMGDSDGVFEQFWNQFRFPDYFGWNWPALSDCLRDLQWIKADRYLVVIENAGSVLDGTPDDWETFLGTLHRASAHWANPHEKPAGVGIPFNVLLVCDPEEVAEVRERVSVMVADV</sequence>
<organism evidence="3 4">
    <name type="scientific">Streptomyces albireticuli</name>
    <dbReference type="NCBI Taxonomy" id="1940"/>
    <lineage>
        <taxon>Bacteria</taxon>
        <taxon>Bacillati</taxon>
        <taxon>Actinomycetota</taxon>
        <taxon>Actinomycetes</taxon>
        <taxon>Kitasatosporales</taxon>
        <taxon>Streptomycetaceae</taxon>
        <taxon>Streptomyces</taxon>
    </lineage>
</organism>
<dbReference type="Gene3D" id="3.30.370.10">
    <property type="entry name" value="Barstar-like"/>
    <property type="match status" value="1"/>
</dbReference>
<dbReference type="InterPro" id="IPR035905">
    <property type="entry name" value="Barstar-like_sf"/>
</dbReference>
<reference evidence="3 4" key="1">
    <citation type="submission" date="2017-06" db="EMBL/GenBank/DDBJ databases">
        <title>Streptomyces albireticuli Genome sequencing and assembly.</title>
        <authorList>
            <person name="Wang Y."/>
            <person name="Du B."/>
            <person name="Ding Y."/>
            <person name="Liu H."/>
            <person name="Hou Q."/>
            <person name="Liu K."/>
            <person name="Yao L."/>
            <person name="Wang C."/>
        </authorList>
    </citation>
    <scope>NUCLEOTIDE SEQUENCE [LARGE SCALE GENOMIC DNA]</scope>
    <source>
        <strain evidence="3 4">MDJK11</strain>
    </source>
</reference>
<proteinExistence type="inferred from homology"/>
<feature type="domain" description="Barstar (barnase inhibitor)" evidence="2">
    <location>
        <begin position="40"/>
        <end position="125"/>
    </location>
</feature>
<dbReference type="Proteomes" id="UP000195755">
    <property type="component" value="Chromosome"/>
</dbReference>
<protein>
    <recommendedName>
        <fullName evidence="2">Barstar (barnase inhibitor) domain-containing protein</fullName>
    </recommendedName>
</protein>
<dbReference type="AlphaFoldDB" id="A0A1Z2L7C0"/>
<dbReference type="RefSeq" id="WP_199843931.1">
    <property type="nucleotide sequence ID" value="NZ_CP021744.1"/>
</dbReference>
<accession>A0A1Z2L7C0</accession>
<name>A0A1Z2L7C0_9ACTN</name>
<dbReference type="SUPFAM" id="SSF52038">
    <property type="entry name" value="Barstar-related"/>
    <property type="match status" value="1"/>
</dbReference>
<dbReference type="Pfam" id="PF01337">
    <property type="entry name" value="Barstar"/>
    <property type="match status" value="1"/>
</dbReference>
<gene>
    <name evidence="3" type="ORF">SMD11_4588</name>
</gene>
<dbReference type="InterPro" id="IPR000468">
    <property type="entry name" value="Barstar"/>
</dbReference>
<evidence type="ECO:0000313" key="3">
    <source>
        <dbReference type="EMBL" id="ARZ70185.1"/>
    </source>
</evidence>
<evidence type="ECO:0000259" key="2">
    <source>
        <dbReference type="Pfam" id="PF01337"/>
    </source>
</evidence>
<evidence type="ECO:0000313" key="4">
    <source>
        <dbReference type="Proteomes" id="UP000195755"/>
    </source>
</evidence>
<dbReference type="KEGG" id="salj:SMD11_4588"/>
<dbReference type="EMBL" id="CP021744">
    <property type="protein sequence ID" value="ARZ70185.1"/>
    <property type="molecule type" value="Genomic_DNA"/>
</dbReference>